<comment type="similarity">
    <text evidence="1 7">Belongs to the GcvT family.</text>
</comment>
<dbReference type="Pfam" id="PF01571">
    <property type="entry name" value="GCV_T"/>
    <property type="match status" value="1"/>
</dbReference>
<comment type="catalytic activity">
    <reaction evidence="6 7">
        <text>N(6)-[(R)-S(8)-aminomethyldihydrolipoyl]-L-lysyl-[protein] + (6S)-5,6,7,8-tetrahydrofolate = N(6)-[(R)-dihydrolipoyl]-L-lysyl-[protein] + (6R)-5,10-methylene-5,6,7,8-tetrahydrofolate + NH4(+)</text>
        <dbReference type="Rhea" id="RHEA:16945"/>
        <dbReference type="Rhea" id="RHEA-COMP:10475"/>
        <dbReference type="Rhea" id="RHEA-COMP:10492"/>
        <dbReference type="ChEBI" id="CHEBI:15636"/>
        <dbReference type="ChEBI" id="CHEBI:28938"/>
        <dbReference type="ChEBI" id="CHEBI:57453"/>
        <dbReference type="ChEBI" id="CHEBI:83100"/>
        <dbReference type="ChEBI" id="CHEBI:83143"/>
        <dbReference type="EC" id="2.1.2.10"/>
    </reaction>
</comment>
<dbReference type="InterPro" id="IPR022903">
    <property type="entry name" value="GcvT_bac"/>
</dbReference>
<dbReference type="InterPro" id="IPR006223">
    <property type="entry name" value="GcvT"/>
</dbReference>
<accession>A0ABU9D7W0</accession>
<dbReference type="InterPro" id="IPR027266">
    <property type="entry name" value="TrmE/GcvT-like"/>
</dbReference>
<dbReference type="Pfam" id="PF08669">
    <property type="entry name" value="GCV_T_C"/>
    <property type="match status" value="1"/>
</dbReference>
<dbReference type="NCBIfam" id="TIGR00528">
    <property type="entry name" value="gcvT"/>
    <property type="match status" value="1"/>
</dbReference>
<dbReference type="PANTHER" id="PTHR43757:SF2">
    <property type="entry name" value="AMINOMETHYLTRANSFERASE, MITOCHONDRIAL"/>
    <property type="match status" value="1"/>
</dbReference>
<comment type="caution">
    <text evidence="10">The sequence shown here is derived from an EMBL/GenBank/DDBJ whole genome shotgun (WGS) entry which is preliminary data.</text>
</comment>
<evidence type="ECO:0000256" key="1">
    <source>
        <dbReference type="ARBA" id="ARBA00008609"/>
    </source>
</evidence>
<evidence type="ECO:0000313" key="11">
    <source>
        <dbReference type="Proteomes" id="UP001446205"/>
    </source>
</evidence>
<dbReference type="Proteomes" id="UP001446205">
    <property type="component" value="Unassembled WGS sequence"/>
</dbReference>
<organism evidence="10 11">
    <name type="scientific">Thermithiobacillus plumbiphilus</name>
    <dbReference type="NCBI Taxonomy" id="1729899"/>
    <lineage>
        <taxon>Bacteria</taxon>
        <taxon>Pseudomonadati</taxon>
        <taxon>Pseudomonadota</taxon>
        <taxon>Acidithiobacillia</taxon>
        <taxon>Acidithiobacillales</taxon>
        <taxon>Thermithiobacillaceae</taxon>
        <taxon>Thermithiobacillus</taxon>
    </lineage>
</organism>
<dbReference type="EMBL" id="JBBPCO010000003">
    <property type="protein sequence ID" value="MEK8089071.1"/>
    <property type="molecule type" value="Genomic_DNA"/>
</dbReference>
<dbReference type="Gene3D" id="4.10.1250.10">
    <property type="entry name" value="Aminomethyltransferase fragment"/>
    <property type="match status" value="1"/>
</dbReference>
<dbReference type="HAMAP" id="MF_00259">
    <property type="entry name" value="GcvT"/>
    <property type="match status" value="1"/>
</dbReference>
<evidence type="ECO:0000256" key="5">
    <source>
        <dbReference type="ARBA" id="ARBA00031395"/>
    </source>
</evidence>
<dbReference type="Gene3D" id="3.30.70.1400">
    <property type="entry name" value="Aminomethyltransferase beta-barrel domains"/>
    <property type="match status" value="1"/>
</dbReference>
<dbReference type="InterPro" id="IPR029043">
    <property type="entry name" value="GcvT/YgfZ_C"/>
</dbReference>
<feature type="domain" description="GCVT N-terminal" evidence="8">
    <location>
        <begin position="7"/>
        <end position="262"/>
    </location>
</feature>
<feature type="domain" description="Aminomethyltransferase C-terminal" evidence="9">
    <location>
        <begin position="283"/>
        <end position="361"/>
    </location>
</feature>
<dbReference type="PIRSF" id="PIRSF006487">
    <property type="entry name" value="GcvT"/>
    <property type="match status" value="1"/>
</dbReference>
<dbReference type="InterPro" id="IPR028896">
    <property type="entry name" value="GcvT/YgfZ/DmdA"/>
</dbReference>
<evidence type="ECO:0000256" key="7">
    <source>
        <dbReference type="HAMAP-Rule" id="MF_00259"/>
    </source>
</evidence>
<dbReference type="InterPro" id="IPR013977">
    <property type="entry name" value="GcvT_C"/>
</dbReference>
<dbReference type="InterPro" id="IPR006222">
    <property type="entry name" value="GCVT_N"/>
</dbReference>
<proteinExistence type="inferred from homology"/>
<evidence type="ECO:0000259" key="8">
    <source>
        <dbReference type="Pfam" id="PF01571"/>
    </source>
</evidence>
<evidence type="ECO:0000256" key="3">
    <source>
        <dbReference type="ARBA" id="ARBA00022576"/>
    </source>
</evidence>
<evidence type="ECO:0000259" key="9">
    <source>
        <dbReference type="Pfam" id="PF08669"/>
    </source>
</evidence>
<evidence type="ECO:0000313" key="10">
    <source>
        <dbReference type="EMBL" id="MEK8089071.1"/>
    </source>
</evidence>
<evidence type="ECO:0000256" key="6">
    <source>
        <dbReference type="ARBA" id="ARBA00047665"/>
    </source>
</evidence>
<evidence type="ECO:0000256" key="2">
    <source>
        <dbReference type="ARBA" id="ARBA00012616"/>
    </source>
</evidence>
<keyword evidence="3 7" id="KW-0032">Aminotransferase</keyword>
<dbReference type="Gene3D" id="3.30.1360.120">
    <property type="entry name" value="Probable tRNA modification gtpase trme, domain 1"/>
    <property type="match status" value="1"/>
</dbReference>
<keyword evidence="4 7" id="KW-0808">Transferase</keyword>
<comment type="subunit">
    <text evidence="7">The glycine cleavage system is composed of four proteins: P, T, L and H.</text>
</comment>
<dbReference type="RefSeq" id="WP_341370137.1">
    <property type="nucleotide sequence ID" value="NZ_JBBPCO010000003.1"/>
</dbReference>
<name>A0ABU9D7W0_9PROT</name>
<reference evidence="10 11" key="1">
    <citation type="submission" date="2024-04" db="EMBL/GenBank/DDBJ databases">
        <authorList>
            <person name="Abashina T."/>
            <person name="Shaikin A."/>
        </authorList>
    </citation>
    <scope>NUCLEOTIDE SEQUENCE [LARGE SCALE GENOMIC DNA]</scope>
    <source>
        <strain evidence="10 11">AAFK</strain>
    </source>
</reference>
<dbReference type="GO" id="GO:0004047">
    <property type="term" value="F:aminomethyltransferase activity"/>
    <property type="evidence" value="ECO:0007669"/>
    <property type="project" value="UniProtKB-EC"/>
</dbReference>
<dbReference type="EC" id="2.1.2.10" evidence="2 7"/>
<sequence length="367" mass="39834">MGLRTPLYDWHVAQGARMVDFGGWDMPLHYGSQLEEHHQVRRSGGIFDVSHMTPVDFNGEQAGAFLQKLLANDIAKIQKTPGKALYSCMLDESGGVVDDLIVYFIRPDFYRMVINAATTDKDLAWMEQQRARFAPDVSMQPRKDLAMLAVQGPEARARVIEVLGLPALDALKPFVGGFFDVNGSEYFVARTGYTGEDGFEIMLPAAEAPALADRLLAAGIKPAGLGARDTLRLEAGMNLYGQDMDESTTPLESNLAWTLAMKDGRDFIGRKVLDEQLAHGIPRTLIGLVVPAGGIPRGHQAVLNGKGDRIGEVTSGSFSPTLGLGIAFARVQGQFEPGAELALEIRGKAVPVQVVKPPFVKQGQKNF</sequence>
<comment type="function">
    <text evidence="7">The glycine cleavage system catalyzes the degradation of glycine.</text>
</comment>
<dbReference type="Gene3D" id="2.40.30.110">
    <property type="entry name" value="Aminomethyltransferase beta-barrel domains"/>
    <property type="match status" value="1"/>
</dbReference>
<dbReference type="SUPFAM" id="SSF101790">
    <property type="entry name" value="Aminomethyltransferase beta-barrel domain"/>
    <property type="match status" value="1"/>
</dbReference>
<gene>
    <name evidence="7 10" type="primary">gcvT</name>
    <name evidence="10" type="ORF">WOB96_04770</name>
</gene>
<keyword evidence="11" id="KW-1185">Reference proteome</keyword>
<dbReference type="NCBIfam" id="NF001567">
    <property type="entry name" value="PRK00389.1"/>
    <property type="match status" value="1"/>
</dbReference>
<dbReference type="PANTHER" id="PTHR43757">
    <property type="entry name" value="AMINOMETHYLTRANSFERASE"/>
    <property type="match status" value="1"/>
</dbReference>
<dbReference type="SUPFAM" id="SSF103025">
    <property type="entry name" value="Folate-binding domain"/>
    <property type="match status" value="1"/>
</dbReference>
<protein>
    <recommendedName>
        <fullName evidence="2 7">Aminomethyltransferase</fullName>
        <ecNumber evidence="2 7">2.1.2.10</ecNumber>
    </recommendedName>
    <alternativeName>
        <fullName evidence="5 7">Glycine cleavage system T protein</fullName>
    </alternativeName>
</protein>
<evidence type="ECO:0000256" key="4">
    <source>
        <dbReference type="ARBA" id="ARBA00022679"/>
    </source>
</evidence>